<sequence>MHAIKVTTVARGFTLMEVMLVLLLLGSMATLVLNILPSSREINQESDRLAVALQWAAQQAEQDGKIYGLSVSSDKWQLMTLNNRPHNKGESYLWPHHYWHPIKHEKLKQQRQLPGELTLELTLQDNSLPLSSMLEDDLINEPKIVFFPGGERSQFELILSEPNGQIRRITEQGVLSDEAQRIAAQ</sequence>
<organism evidence="11 12">
    <name type="scientific">Yersinia hibernica</name>
    <dbReference type="NCBI Taxonomy" id="2339259"/>
    <lineage>
        <taxon>Bacteria</taxon>
        <taxon>Pseudomonadati</taxon>
        <taxon>Pseudomonadota</taxon>
        <taxon>Gammaproteobacteria</taxon>
        <taxon>Enterobacterales</taxon>
        <taxon>Yersiniaceae</taxon>
        <taxon>Yersinia</taxon>
    </lineage>
</organism>
<dbReference type="PRINTS" id="PR00885">
    <property type="entry name" value="BCTERIALGSPH"/>
</dbReference>
<evidence type="ECO:0000256" key="3">
    <source>
        <dbReference type="ARBA" id="ARBA00022475"/>
    </source>
</evidence>
<keyword evidence="4" id="KW-0488">Methylation</keyword>
<dbReference type="Gene3D" id="3.55.40.10">
    <property type="entry name" value="minor pseudopilin epsh domain"/>
    <property type="match status" value="1"/>
</dbReference>
<evidence type="ECO:0000256" key="4">
    <source>
        <dbReference type="ARBA" id="ARBA00022481"/>
    </source>
</evidence>
<keyword evidence="5" id="KW-0997">Cell inner membrane</keyword>
<dbReference type="InterPro" id="IPR012902">
    <property type="entry name" value="N_methyl_site"/>
</dbReference>
<dbReference type="Proteomes" id="UP000288804">
    <property type="component" value="Chromosome"/>
</dbReference>
<evidence type="ECO:0000256" key="6">
    <source>
        <dbReference type="ARBA" id="ARBA00022692"/>
    </source>
</evidence>
<dbReference type="RefSeq" id="WP_129198422.1">
    <property type="nucleotide sequence ID" value="NZ_CABHXI010000094.1"/>
</dbReference>
<dbReference type="InterPro" id="IPR002416">
    <property type="entry name" value="T2SS_protein-GspH"/>
</dbReference>
<feature type="transmembrane region" description="Helical" evidence="10">
    <location>
        <begin position="12"/>
        <end position="36"/>
    </location>
</feature>
<gene>
    <name evidence="11" type="primary">gspH</name>
    <name evidence="11" type="ORF">D5F51_18825</name>
</gene>
<evidence type="ECO:0000313" key="12">
    <source>
        <dbReference type="Proteomes" id="UP000288804"/>
    </source>
</evidence>
<keyword evidence="3" id="KW-1003">Cell membrane</keyword>
<reference evidence="12" key="1">
    <citation type="submission" date="2018-09" db="EMBL/GenBank/DDBJ databases">
        <title>Yersinia hibernicus sp. nov.</title>
        <authorList>
            <person name="Nguyen S.V."/>
            <person name="Mundanda D.M."/>
            <person name="Anes J."/>
            <person name="Fanning S."/>
        </authorList>
    </citation>
    <scope>NUCLEOTIDE SEQUENCE [LARGE SCALE GENOMIC DNA]</scope>
    <source>
        <strain evidence="12">CFS1934</strain>
    </source>
</reference>
<keyword evidence="8 10" id="KW-0472">Membrane</keyword>
<evidence type="ECO:0000256" key="10">
    <source>
        <dbReference type="SAM" id="Phobius"/>
    </source>
</evidence>
<dbReference type="NCBIfam" id="TIGR02532">
    <property type="entry name" value="IV_pilin_GFxxxE"/>
    <property type="match status" value="1"/>
</dbReference>
<comment type="subcellular location">
    <subcellularLocation>
        <location evidence="1">Cell inner membrane</location>
        <topology evidence="1">Single-pass membrane protein</topology>
    </subcellularLocation>
</comment>
<evidence type="ECO:0000256" key="5">
    <source>
        <dbReference type="ARBA" id="ARBA00022519"/>
    </source>
</evidence>
<proteinExistence type="predicted"/>
<protein>
    <recommendedName>
        <fullName evidence="2">Type II secretion system protein H</fullName>
    </recommendedName>
    <alternativeName>
        <fullName evidence="9">General secretion pathway protein H</fullName>
    </alternativeName>
</protein>
<accession>A0ABX5R5G5</accession>
<evidence type="ECO:0000256" key="1">
    <source>
        <dbReference type="ARBA" id="ARBA00004377"/>
    </source>
</evidence>
<evidence type="ECO:0000256" key="9">
    <source>
        <dbReference type="ARBA" id="ARBA00030775"/>
    </source>
</evidence>
<keyword evidence="7 10" id="KW-1133">Transmembrane helix</keyword>
<evidence type="ECO:0000256" key="8">
    <source>
        <dbReference type="ARBA" id="ARBA00023136"/>
    </source>
</evidence>
<dbReference type="InterPro" id="IPR045584">
    <property type="entry name" value="Pilin-like"/>
</dbReference>
<evidence type="ECO:0000256" key="2">
    <source>
        <dbReference type="ARBA" id="ARBA00021549"/>
    </source>
</evidence>
<evidence type="ECO:0000313" key="11">
    <source>
        <dbReference type="EMBL" id="QAX80400.1"/>
    </source>
</evidence>
<keyword evidence="6 10" id="KW-0812">Transmembrane</keyword>
<name>A0ABX5R5G5_9GAMM</name>
<dbReference type="InterPro" id="IPR049875">
    <property type="entry name" value="TypeII_GspH"/>
</dbReference>
<dbReference type="NCBIfam" id="TIGR01708">
    <property type="entry name" value="typeII_sec_gspH"/>
    <property type="match status" value="1"/>
</dbReference>
<evidence type="ECO:0000256" key="7">
    <source>
        <dbReference type="ARBA" id="ARBA00022989"/>
    </source>
</evidence>
<keyword evidence="12" id="KW-1185">Reference proteome</keyword>
<dbReference type="SUPFAM" id="SSF54523">
    <property type="entry name" value="Pili subunits"/>
    <property type="match status" value="1"/>
</dbReference>
<dbReference type="EMBL" id="CP032487">
    <property type="protein sequence ID" value="QAX80400.1"/>
    <property type="molecule type" value="Genomic_DNA"/>
</dbReference>